<name>A0A348WPB7_9GAMM</name>
<gene>
    <name evidence="2" type="ORF">DCR58_06280</name>
</gene>
<evidence type="ECO:0000313" key="3">
    <source>
        <dbReference type="Proteomes" id="UP000262878"/>
    </source>
</evidence>
<keyword evidence="1" id="KW-0472">Membrane</keyword>
<dbReference type="STRING" id="314276.OS145_12520"/>
<keyword evidence="1" id="KW-0812">Transmembrane</keyword>
<dbReference type="EMBL" id="DMUP01000143">
    <property type="protein sequence ID" value="HAR56379.1"/>
    <property type="molecule type" value="Genomic_DNA"/>
</dbReference>
<keyword evidence="1" id="KW-1133">Transmembrane helix</keyword>
<dbReference type="RefSeq" id="WP_006955175.1">
    <property type="nucleotide sequence ID" value="NZ_DAIRLQ010000003.1"/>
</dbReference>
<evidence type="ECO:0000313" key="2">
    <source>
        <dbReference type="EMBL" id="HAR56379.1"/>
    </source>
</evidence>
<evidence type="ECO:0000256" key="1">
    <source>
        <dbReference type="SAM" id="Phobius"/>
    </source>
</evidence>
<feature type="transmembrane region" description="Helical" evidence="1">
    <location>
        <begin position="46"/>
        <end position="64"/>
    </location>
</feature>
<sequence>MENILDAILFAVLVASGGLGLTSLAMFFLATPTDDTEVRQRQRFEFTFFGVAGLVIMFVMWYAIS</sequence>
<proteinExistence type="predicted"/>
<organism evidence="2 3">
    <name type="scientific">Idiomarina baltica</name>
    <dbReference type="NCBI Taxonomy" id="190892"/>
    <lineage>
        <taxon>Bacteria</taxon>
        <taxon>Pseudomonadati</taxon>
        <taxon>Pseudomonadota</taxon>
        <taxon>Gammaproteobacteria</taxon>
        <taxon>Alteromonadales</taxon>
        <taxon>Idiomarinaceae</taxon>
        <taxon>Idiomarina</taxon>
    </lineage>
</organism>
<accession>A0A348WPB7</accession>
<feature type="transmembrane region" description="Helical" evidence="1">
    <location>
        <begin position="7"/>
        <end position="30"/>
    </location>
</feature>
<reference evidence="2 3" key="1">
    <citation type="journal article" date="2018" name="Nat. Biotechnol.">
        <title>A standardized bacterial taxonomy based on genome phylogeny substantially revises the tree of life.</title>
        <authorList>
            <person name="Parks D.H."/>
            <person name="Chuvochina M."/>
            <person name="Waite D.W."/>
            <person name="Rinke C."/>
            <person name="Skarshewski A."/>
            <person name="Chaumeil P.A."/>
            <person name="Hugenholtz P."/>
        </authorList>
    </citation>
    <scope>NUCLEOTIDE SEQUENCE [LARGE SCALE GENOMIC DNA]</scope>
    <source>
        <strain evidence="2">UBA9360</strain>
    </source>
</reference>
<dbReference type="AlphaFoldDB" id="A0A348WPB7"/>
<dbReference type="Proteomes" id="UP000262878">
    <property type="component" value="Unassembled WGS sequence"/>
</dbReference>
<comment type="caution">
    <text evidence="2">The sequence shown here is derived from an EMBL/GenBank/DDBJ whole genome shotgun (WGS) entry which is preliminary data.</text>
</comment>
<protein>
    <submittedName>
        <fullName evidence="2">Uncharacterized protein</fullName>
    </submittedName>
</protein>